<reference evidence="1" key="1">
    <citation type="submission" date="2019-08" db="EMBL/GenBank/DDBJ databases">
        <authorList>
            <person name="Kucharzyk K."/>
            <person name="Murdoch R.W."/>
            <person name="Higgins S."/>
            <person name="Loffler F."/>
        </authorList>
    </citation>
    <scope>NUCLEOTIDE SEQUENCE</scope>
</reference>
<dbReference type="AlphaFoldDB" id="A0A645I2P1"/>
<sequence length="116" mass="13499">MDRGKRDVAESLRYSCKILENPANALLIFPQGEVESLYTNDFSFMKGARYIMDHSAACRVWMNVNLINYYSLKKPVLNIYLKRYHGESGLLQESFNLFARECRQKESPKINGKKLL</sequence>
<proteinExistence type="predicted"/>
<organism evidence="1">
    <name type="scientific">bioreactor metagenome</name>
    <dbReference type="NCBI Taxonomy" id="1076179"/>
    <lineage>
        <taxon>unclassified sequences</taxon>
        <taxon>metagenomes</taxon>
        <taxon>ecological metagenomes</taxon>
    </lineage>
</organism>
<gene>
    <name evidence="1" type="ORF">SDC9_189328</name>
</gene>
<dbReference type="EMBL" id="VSSQ01099046">
    <property type="protein sequence ID" value="MPN41773.1"/>
    <property type="molecule type" value="Genomic_DNA"/>
</dbReference>
<evidence type="ECO:0000313" key="1">
    <source>
        <dbReference type="EMBL" id="MPN41773.1"/>
    </source>
</evidence>
<comment type="caution">
    <text evidence="1">The sequence shown here is derived from an EMBL/GenBank/DDBJ whole genome shotgun (WGS) entry which is preliminary data.</text>
</comment>
<protein>
    <recommendedName>
        <fullName evidence="2">Phospholipid/glycerol acyltransferase domain-containing protein</fullName>
    </recommendedName>
</protein>
<name>A0A645I2P1_9ZZZZ</name>
<accession>A0A645I2P1</accession>
<evidence type="ECO:0008006" key="2">
    <source>
        <dbReference type="Google" id="ProtNLM"/>
    </source>
</evidence>